<sequence length="767" mass="84363">MRYIPKQPKHYAAHPAVRYALALIAAFVLIGSNILAQSTPEDVLDQFMTAWNDQNFEAMYALLHPQAQELYPMTIFQNRYNAAQIAMNFTGVTYEVESSRIQGISAELHYDAVIQSSAFEEIQDPDRTMRMMQADGNWRIAWSSMDILRDMAADITLQPTRTFPTRASIYDTNGLPLAADNSRIINLWARRIEIINEEACFNTLAQMMFRSYSEIEGMFSPYPPGSDTYFALGETDPETYARYSESLRNDCGIYDDNGAQYDKVYEFTARNYYGHGAAAHITGYVGSIPQEELAFYQGQGYSSGDYIGRAGVERSMQEYLAGKAESHLQMVEPGGLVIRDLGTSTGAPATPVQLTIDRDLQYAVSKAINDAYLYAEARNWGQEIYSTGAAAVVIDIHTGAILAMSSYPTYDPRIFDLQNTGYGELVSSYLLNRASQTDTREPLANKALRQYTPGSVFKIFTAAATAQEGIFPIDDSEQFNCDLYWNGTTYGDTVGDRPDWRVADEMDAAGPVYLWQALSTSCNPFFWEMGGRLWKLGPSVNVSYEQRFGLGQPTGIVGLGSEDPGNLALPNNPTSAINNAIGQGDVQVTPLQMAVAVAAVANNGTVYQPYIIQQIGGLDGTDVVSVTEPTVKNELGLDQAVLDIVRRGMCNVPVDDILGTSYVTFGPNADPPPPYTSCGKTGTAQAGPPGSEIPPHAWYVSYAPAEDPQIATVVMVLNSREGSEVAAPITRRILDTYFNAEQWPYPSWWNEVDYIPVPVPQGIGTEG</sequence>
<dbReference type="InterPro" id="IPR050515">
    <property type="entry name" value="Beta-lactam/transpept"/>
</dbReference>
<dbReference type="InterPro" id="IPR036138">
    <property type="entry name" value="PBP_dimer_sf"/>
</dbReference>
<evidence type="ECO:0000259" key="13">
    <source>
        <dbReference type="Pfam" id="PF05223"/>
    </source>
</evidence>
<dbReference type="Pfam" id="PF03717">
    <property type="entry name" value="PBP_dimer"/>
    <property type="match status" value="1"/>
</dbReference>
<dbReference type="InterPro" id="IPR012338">
    <property type="entry name" value="Beta-lactam/transpept-like"/>
</dbReference>
<proteinExistence type="inferred from homology"/>
<evidence type="ECO:0000259" key="12">
    <source>
        <dbReference type="Pfam" id="PF03717"/>
    </source>
</evidence>
<keyword evidence="9" id="KW-0472">Membrane</keyword>
<feature type="domain" description="Penicillin-binding protein transpeptidase" evidence="11">
    <location>
        <begin position="390"/>
        <end position="735"/>
    </location>
</feature>
<comment type="similarity">
    <text evidence="3">Belongs to the transpeptidase family.</text>
</comment>
<reference evidence="14 15" key="1">
    <citation type="submission" date="2020-02" db="EMBL/GenBank/DDBJ databases">
        <authorList>
            <person name="Zheng R.K."/>
            <person name="Sun C.M."/>
        </authorList>
    </citation>
    <scope>NUCLEOTIDE SEQUENCE [LARGE SCALE GENOMIC DNA]</scope>
    <source>
        <strain evidence="15">rifampicinis</strain>
    </source>
</reference>
<keyword evidence="15" id="KW-1185">Reference proteome</keyword>
<evidence type="ECO:0000259" key="11">
    <source>
        <dbReference type="Pfam" id="PF00905"/>
    </source>
</evidence>
<dbReference type="GO" id="GO:0008360">
    <property type="term" value="P:regulation of cell shape"/>
    <property type="evidence" value="ECO:0007669"/>
    <property type="project" value="UniProtKB-KW"/>
</dbReference>
<keyword evidence="7" id="KW-0573">Peptidoglycan synthesis</keyword>
<dbReference type="InterPro" id="IPR001460">
    <property type="entry name" value="PCN-bd_Tpept"/>
</dbReference>
<dbReference type="GO" id="GO:0009252">
    <property type="term" value="P:peptidoglycan biosynthetic process"/>
    <property type="evidence" value="ECO:0007669"/>
    <property type="project" value="UniProtKB-KW"/>
</dbReference>
<dbReference type="InterPro" id="IPR032710">
    <property type="entry name" value="NTF2-like_dom_sf"/>
</dbReference>
<accession>A0A7S8E992</accession>
<organism evidence="14 15">
    <name type="scientific">Phototrophicus methaneseepsis</name>
    <dbReference type="NCBI Taxonomy" id="2710758"/>
    <lineage>
        <taxon>Bacteria</taxon>
        <taxon>Bacillati</taxon>
        <taxon>Chloroflexota</taxon>
        <taxon>Candidatus Thermofontia</taxon>
        <taxon>Phototrophicales</taxon>
        <taxon>Phototrophicaceae</taxon>
        <taxon>Phototrophicus</taxon>
    </lineage>
</organism>
<evidence type="ECO:0000256" key="4">
    <source>
        <dbReference type="ARBA" id="ARBA00022475"/>
    </source>
</evidence>
<dbReference type="SUPFAM" id="SSF56601">
    <property type="entry name" value="beta-lactamase/transpeptidase-like"/>
    <property type="match status" value="1"/>
</dbReference>
<evidence type="ECO:0000256" key="6">
    <source>
        <dbReference type="ARBA" id="ARBA00022960"/>
    </source>
</evidence>
<dbReference type="SUPFAM" id="SSF54427">
    <property type="entry name" value="NTF2-like"/>
    <property type="match status" value="1"/>
</dbReference>
<keyword evidence="4" id="KW-1003">Cell membrane</keyword>
<dbReference type="GO" id="GO:0071972">
    <property type="term" value="F:peptidoglycan L,D-transpeptidase activity"/>
    <property type="evidence" value="ECO:0007669"/>
    <property type="project" value="TreeGrafter"/>
</dbReference>
<keyword evidence="8" id="KW-1133">Transmembrane helix</keyword>
<feature type="domain" description="NTF2-like N-terminal transpeptidase" evidence="13">
    <location>
        <begin position="39"/>
        <end position="153"/>
    </location>
</feature>
<dbReference type="Gene3D" id="3.30.1390.30">
    <property type="entry name" value="Penicillin-binding protein 2a, domain 3"/>
    <property type="match status" value="1"/>
</dbReference>
<evidence type="ECO:0000256" key="8">
    <source>
        <dbReference type="ARBA" id="ARBA00022989"/>
    </source>
</evidence>
<keyword evidence="10" id="KW-0961">Cell wall biogenesis/degradation</keyword>
<dbReference type="AlphaFoldDB" id="A0A7S8E992"/>
<dbReference type="Proteomes" id="UP000594468">
    <property type="component" value="Chromosome"/>
</dbReference>
<dbReference type="PANTHER" id="PTHR30627">
    <property type="entry name" value="PEPTIDOGLYCAN D,D-TRANSPEPTIDASE"/>
    <property type="match status" value="1"/>
</dbReference>
<evidence type="ECO:0000256" key="9">
    <source>
        <dbReference type="ARBA" id="ARBA00023136"/>
    </source>
</evidence>
<dbReference type="Gene3D" id="3.10.450.100">
    <property type="entry name" value="NTF2-like, domain 1"/>
    <property type="match status" value="1"/>
</dbReference>
<protein>
    <recommendedName>
        <fullName evidence="16">Penicillin-binding protein 2</fullName>
    </recommendedName>
</protein>
<keyword evidence="5" id="KW-0812">Transmembrane</keyword>
<dbReference type="RefSeq" id="WP_195170812.1">
    <property type="nucleotide sequence ID" value="NZ_CP062983.1"/>
</dbReference>
<keyword evidence="6" id="KW-0133">Cell shape</keyword>
<dbReference type="GO" id="GO:0046677">
    <property type="term" value="P:response to antibiotic"/>
    <property type="evidence" value="ECO:0007669"/>
    <property type="project" value="InterPro"/>
</dbReference>
<evidence type="ECO:0000256" key="5">
    <source>
        <dbReference type="ARBA" id="ARBA00022692"/>
    </source>
</evidence>
<dbReference type="PANTHER" id="PTHR30627:SF2">
    <property type="entry name" value="PEPTIDOGLYCAN D,D-TRANSPEPTIDASE MRDA"/>
    <property type="match status" value="1"/>
</dbReference>
<dbReference type="Gene3D" id="3.90.1310.10">
    <property type="entry name" value="Penicillin-binding protein 2a (Domain 2)"/>
    <property type="match status" value="1"/>
</dbReference>
<dbReference type="Pfam" id="PF00905">
    <property type="entry name" value="Transpeptidase"/>
    <property type="match status" value="1"/>
</dbReference>
<evidence type="ECO:0000313" key="15">
    <source>
        <dbReference type="Proteomes" id="UP000594468"/>
    </source>
</evidence>
<dbReference type="Gene3D" id="3.40.710.10">
    <property type="entry name" value="DD-peptidase/beta-lactamase superfamily"/>
    <property type="match status" value="1"/>
</dbReference>
<evidence type="ECO:0000256" key="3">
    <source>
        <dbReference type="ARBA" id="ARBA00007171"/>
    </source>
</evidence>
<name>A0A7S8E992_9CHLR</name>
<dbReference type="InterPro" id="IPR007887">
    <property type="entry name" value="MecA_N"/>
</dbReference>
<dbReference type="KEGG" id="pmet:G4Y79_24175"/>
<dbReference type="GO" id="GO:0008658">
    <property type="term" value="F:penicillin binding"/>
    <property type="evidence" value="ECO:0007669"/>
    <property type="project" value="InterPro"/>
</dbReference>
<dbReference type="GO" id="GO:0005886">
    <property type="term" value="C:plasma membrane"/>
    <property type="evidence" value="ECO:0007669"/>
    <property type="project" value="UniProtKB-SubCell"/>
</dbReference>
<dbReference type="Pfam" id="PF05223">
    <property type="entry name" value="MecA_N"/>
    <property type="match status" value="1"/>
</dbReference>
<dbReference type="EMBL" id="CP062983">
    <property type="protein sequence ID" value="QPC82743.1"/>
    <property type="molecule type" value="Genomic_DNA"/>
</dbReference>
<evidence type="ECO:0000256" key="1">
    <source>
        <dbReference type="ARBA" id="ARBA00004167"/>
    </source>
</evidence>
<comment type="subcellular location">
    <subcellularLocation>
        <location evidence="2">Cell membrane</location>
    </subcellularLocation>
    <subcellularLocation>
        <location evidence="1">Membrane</location>
        <topology evidence="1">Single-pass membrane protein</topology>
    </subcellularLocation>
</comment>
<evidence type="ECO:0008006" key="16">
    <source>
        <dbReference type="Google" id="ProtNLM"/>
    </source>
</evidence>
<evidence type="ECO:0000256" key="7">
    <source>
        <dbReference type="ARBA" id="ARBA00022984"/>
    </source>
</evidence>
<gene>
    <name evidence="14" type="ORF">G4Y79_24175</name>
</gene>
<dbReference type="InterPro" id="IPR005311">
    <property type="entry name" value="PBP_dimer"/>
</dbReference>
<dbReference type="GO" id="GO:0071555">
    <property type="term" value="P:cell wall organization"/>
    <property type="evidence" value="ECO:0007669"/>
    <property type="project" value="UniProtKB-KW"/>
</dbReference>
<feature type="domain" description="Penicillin-binding protein dimerisation" evidence="12">
    <location>
        <begin position="163"/>
        <end position="338"/>
    </location>
</feature>
<evidence type="ECO:0000256" key="2">
    <source>
        <dbReference type="ARBA" id="ARBA00004236"/>
    </source>
</evidence>
<evidence type="ECO:0000256" key="10">
    <source>
        <dbReference type="ARBA" id="ARBA00023316"/>
    </source>
</evidence>
<evidence type="ECO:0000313" key="14">
    <source>
        <dbReference type="EMBL" id="QPC82743.1"/>
    </source>
</evidence>
<dbReference type="SUPFAM" id="SSF56519">
    <property type="entry name" value="Penicillin binding protein dimerisation domain"/>
    <property type="match status" value="1"/>
</dbReference>